<dbReference type="GO" id="GO:0006950">
    <property type="term" value="P:response to stress"/>
    <property type="evidence" value="ECO:0007669"/>
    <property type="project" value="TreeGrafter"/>
</dbReference>
<comment type="caution">
    <text evidence="2">The sequence shown here is derived from an EMBL/GenBank/DDBJ whole genome shotgun (WGS) entry which is preliminary data.</text>
</comment>
<dbReference type="InterPro" id="IPR000835">
    <property type="entry name" value="HTH_MarR-typ"/>
</dbReference>
<dbReference type="STRING" id="1280947.HY30_11045"/>
<dbReference type="Gene3D" id="1.10.10.10">
    <property type="entry name" value="Winged helix-like DNA-binding domain superfamily/Winged helix DNA-binding domain"/>
    <property type="match status" value="1"/>
</dbReference>
<dbReference type="SUPFAM" id="SSF46785">
    <property type="entry name" value="Winged helix' DNA-binding domain"/>
    <property type="match status" value="1"/>
</dbReference>
<evidence type="ECO:0000259" key="1">
    <source>
        <dbReference type="PROSITE" id="PS50995"/>
    </source>
</evidence>
<dbReference type="EMBL" id="AWFG01000096">
    <property type="protein sequence ID" value="KCZ53501.1"/>
    <property type="molecule type" value="Genomic_DNA"/>
</dbReference>
<protein>
    <recommendedName>
        <fullName evidence="1">HTH marR-type domain-containing protein</fullName>
    </recommendedName>
</protein>
<reference evidence="2 3" key="1">
    <citation type="journal article" date="2014" name="Antonie Van Leeuwenhoek">
        <title>Hyphomonas beringensis sp. nov. and Hyphomonas chukchiensis sp. nov., isolated from surface seawater of the Bering Sea and Chukchi Sea.</title>
        <authorList>
            <person name="Li C."/>
            <person name="Lai Q."/>
            <person name="Li G."/>
            <person name="Dong C."/>
            <person name="Wang J."/>
            <person name="Liao Y."/>
            <person name="Shao Z."/>
        </authorList>
    </citation>
    <scope>NUCLEOTIDE SEQUENCE [LARGE SCALE GENOMIC DNA]</scope>
    <source>
        <strain evidence="2 3">BH-BN04-4</strain>
    </source>
</reference>
<dbReference type="GO" id="GO:0003700">
    <property type="term" value="F:DNA-binding transcription factor activity"/>
    <property type="evidence" value="ECO:0007669"/>
    <property type="project" value="InterPro"/>
</dbReference>
<accession>A0A062TZK9</accession>
<dbReference type="SMART" id="SM00347">
    <property type="entry name" value="HTH_MARR"/>
    <property type="match status" value="1"/>
</dbReference>
<gene>
    <name evidence="2" type="ORF">HY30_11045</name>
</gene>
<dbReference type="AlphaFoldDB" id="A0A062TZK9"/>
<dbReference type="PATRIC" id="fig|1280947.3.peg.3664"/>
<name>A0A062TZK9_9PROT</name>
<dbReference type="InterPro" id="IPR036388">
    <property type="entry name" value="WH-like_DNA-bd_sf"/>
</dbReference>
<dbReference type="Proteomes" id="UP000027190">
    <property type="component" value="Unassembled WGS sequence"/>
</dbReference>
<evidence type="ECO:0000313" key="2">
    <source>
        <dbReference type="EMBL" id="KCZ53501.1"/>
    </source>
</evidence>
<dbReference type="Pfam" id="PF12802">
    <property type="entry name" value="MarR_2"/>
    <property type="match status" value="1"/>
</dbReference>
<evidence type="ECO:0000313" key="3">
    <source>
        <dbReference type="Proteomes" id="UP000027190"/>
    </source>
</evidence>
<feature type="domain" description="HTH marR-type" evidence="1">
    <location>
        <begin position="16"/>
        <end position="143"/>
    </location>
</feature>
<dbReference type="PROSITE" id="PS50995">
    <property type="entry name" value="HTH_MARR_2"/>
    <property type="match status" value="1"/>
</dbReference>
<dbReference type="InterPro" id="IPR036390">
    <property type="entry name" value="WH_DNA-bd_sf"/>
</dbReference>
<dbReference type="PANTHER" id="PTHR33164">
    <property type="entry name" value="TRANSCRIPTIONAL REGULATOR, MARR FAMILY"/>
    <property type="match status" value="1"/>
</dbReference>
<dbReference type="InterPro" id="IPR039422">
    <property type="entry name" value="MarR/SlyA-like"/>
</dbReference>
<proteinExistence type="predicted"/>
<dbReference type="OrthoDB" id="2287011at2"/>
<sequence length="149" mass="16703">MNDLATTPDPDFVCSAARLLRATRVVTRHYDDALRPVGITITQFGLLNMIKRYEPESISDVAQMLNVDRTTLSRNLKPLENAGLVFRGNEGESRRRRVLLTTLGVAKLKEAMPLWRKAQTRIEEVLGEAKLQDLYGALALLRPETIAEG</sequence>
<dbReference type="eggNOG" id="COG1846">
    <property type="taxonomic scope" value="Bacteria"/>
</dbReference>
<keyword evidence="3" id="KW-1185">Reference proteome</keyword>
<dbReference type="PANTHER" id="PTHR33164:SF105">
    <property type="entry name" value="TRANSCRIPTIONAL REPRESSOR PROTEIN-RELATED"/>
    <property type="match status" value="1"/>
</dbReference>
<organism evidence="2 3">
    <name type="scientific">Hyphomonas chukchiensis</name>
    <dbReference type="NCBI Taxonomy" id="1280947"/>
    <lineage>
        <taxon>Bacteria</taxon>
        <taxon>Pseudomonadati</taxon>
        <taxon>Pseudomonadota</taxon>
        <taxon>Alphaproteobacteria</taxon>
        <taxon>Hyphomonadales</taxon>
        <taxon>Hyphomonadaceae</taxon>
        <taxon>Hyphomonas</taxon>
    </lineage>
</organism>